<evidence type="ECO:0000256" key="5">
    <source>
        <dbReference type="ARBA" id="ARBA00023077"/>
    </source>
</evidence>
<name>A0ABV8UAA8_9PROT</name>
<reference evidence="14" key="1">
    <citation type="journal article" date="2019" name="Int. J. Syst. Evol. Microbiol.">
        <title>The Global Catalogue of Microorganisms (GCM) 10K type strain sequencing project: providing services to taxonomists for standard genome sequencing and annotation.</title>
        <authorList>
            <consortium name="The Broad Institute Genomics Platform"/>
            <consortium name="The Broad Institute Genome Sequencing Center for Infectious Disease"/>
            <person name="Wu L."/>
            <person name="Ma J."/>
        </authorList>
    </citation>
    <scope>NUCLEOTIDE SEQUENCE [LARGE SCALE GENOMIC DNA]</scope>
    <source>
        <strain evidence="14">CGMCC 1.15304</strain>
    </source>
</reference>
<keyword evidence="2 8" id="KW-0813">Transport</keyword>
<dbReference type="InterPro" id="IPR037066">
    <property type="entry name" value="Plug_dom_sf"/>
</dbReference>
<dbReference type="SUPFAM" id="SSF56935">
    <property type="entry name" value="Porins"/>
    <property type="match status" value="1"/>
</dbReference>
<keyword evidence="6 8" id="KW-0472">Membrane</keyword>
<evidence type="ECO:0000256" key="4">
    <source>
        <dbReference type="ARBA" id="ARBA00022692"/>
    </source>
</evidence>
<protein>
    <submittedName>
        <fullName evidence="13">TonB-dependent receptor plug domain-containing protein</fullName>
    </submittedName>
</protein>
<feature type="domain" description="TonB-dependent receptor plug" evidence="12">
    <location>
        <begin position="70"/>
        <end position="191"/>
    </location>
</feature>
<evidence type="ECO:0000256" key="2">
    <source>
        <dbReference type="ARBA" id="ARBA00022448"/>
    </source>
</evidence>
<keyword evidence="5 9" id="KW-0798">TonB box</keyword>
<evidence type="ECO:0000256" key="7">
    <source>
        <dbReference type="ARBA" id="ARBA00023237"/>
    </source>
</evidence>
<comment type="subcellular location">
    <subcellularLocation>
        <location evidence="1 8">Cell outer membrane</location>
        <topology evidence="1 8">Multi-pass membrane protein</topology>
    </subcellularLocation>
</comment>
<sequence length="849" mass="90763">MTWNVKWKRNQKVVSRVMNTASAVALMAGVAAGAAYAQDNQETEEKADQSAFQFEEIVTVGTRSQGRSALSSPAPIDVISGRDFESQADNDISNLLRTVVPSYNVSAQPISDASTFVRPASLRGLAADHTLVLLNNKRRHRSAVINFYTAGESNGAQGPDISVFPTIALKQVEVLRDGAAAQYGSDAIAGVINFRLKDDTEAGSIEAKVGSTYEGDGDNLLISANKGFELGSDGFINISASYGESDPTDRSVQTAAAAEAASLGFSDVPNPAQVWGTPRVHYDFKSVVNMGVNISDTTRFYAFGNYAKKKATNGLYHRPVLSRDGVYTFGENAAIIDLDGDGGETCPTVAANDLAGLQGLSANCWSLFKVYPGGFTPSLTGTVTDYSMVAGVEGELDNGLTYDISASYGRNKTGFIVDSYNASYGPDSATEMSAGAFVQNETNLNADFTYPVAMDSLADDLMVAFGLEYRREEFESIAGHLHSYSVGPYGELGFGGSSQGYAGVNAAAAGSASRSNIAAYLDLEAQVTDSLLLTGAVRWEDFDGFGSTTNTKLAARWDVTDTVGLRGSFSTGFRAPTPGQANVRNISSLLDAGNITLSGIVPPTDPLAVSVGGTELQPETSTSFTVGTVMSLGDIDLTVDYFDITIDDRISLSPFFDVDSPDFANLRYYFNDFKTNTKGIDVVATYSVEMGNGTTSFSLAGNWTSTKVKESASLDPLRIRTIEDGTPAIRGNFTINHVNDKWRALVRANHFGSYYNGHISFTDMVPGAEMTFDLEVGYNVTENVELVVGASNIFNNFPDEVPDEGLPMTTLLGTDALFDTKSAWGAKYPEFSPMGINGGTYYVRVRYAF</sequence>
<dbReference type="Gene3D" id="2.170.130.10">
    <property type="entry name" value="TonB-dependent receptor, plug domain"/>
    <property type="match status" value="1"/>
</dbReference>
<evidence type="ECO:0000256" key="1">
    <source>
        <dbReference type="ARBA" id="ARBA00004571"/>
    </source>
</evidence>
<evidence type="ECO:0000259" key="12">
    <source>
        <dbReference type="Pfam" id="PF07715"/>
    </source>
</evidence>
<dbReference type="EMBL" id="JBHSCR010000005">
    <property type="protein sequence ID" value="MFC4347789.1"/>
    <property type="molecule type" value="Genomic_DNA"/>
</dbReference>
<evidence type="ECO:0000313" key="14">
    <source>
        <dbReference type="Proteomes" id="UP001595776"/>
    </source>
</evidence>
<keyword evidence="13" id="KW-0675">Receptor</keyword>
<keyword evidence="7 8" id="KW-0998">Cell outer membrane</keyword>
<evidence type="ECO:0000256" key="6">
    <source>
        <dbReference type="ARBA" id="ARBA00023136"/>
    </source>
</evidence>
<keyword evidence="4 8" id="KW-0812">Transmembrane</keyword>
<dbReference type="InterPro" id="IPR036942">
    <property type="entry name" value="Beta-barrel_TonB_sf"/>
</dbReference>
<evidence type="ECO:0000256" key="8">
    <source>
        <dbReference type="PROSITE-ProRule" id="PRU01360"/>
    </source>
</evidence>
<dbReference type="Gene3D" id="2.40.170.20">
    <property type="entry name" value="TonB-dependent receptor, beta-barrel domain"/>
    <property type="match status" value="1"/>
</dbReference>
<organism evidence="13 14">
    <name type="scientific">Kordiimonas lipolytica</name>
    <dbReference type="NCBI Taxonomy" id="1662421"/>
    <lineage>
        <taxon>Bacteria</taxon>
        <taxon>Pseudomonadati</taxon>
        <taxon>Pseudomonadota</taxon>
        <taxon>Alphaproteobacteria</taxon>
        <taxon>Kordiimonadales</taxon>
        <taxon>Kordiimonadaceae</taxon>
        <taxon>Kordiimonas</taxon>
    </lineage>
</organism>
<dbReference type="Proteomes" id="UP001595776">
    <property type="component" value="Unassembled WGS sequence"/>
</dbReference>
<evidence type="ECO:0000313" key="13">
    <source>
        <dbReference type="EMBL" id="MFC4347789.1"/>
    </source>
</evidence>
<accession>A0ABV8UAA8</accession>
<dbReference type="Pfam" id="PF07715">
    <property type="entry name" value="Plug"/>
    <property type="match status" value="1"/>
</dbReference>
<dbReference type="PANTHER" id="PTHR47234">
    <property type="match status" value="1"/>
</dbReference>
<keyword evidence="14" id="KW-1185">Reference proteome</keyword>
<dbReference type="PROSITE" id="PS52016">
    <property type="entry name" value="TONB_DEPENDENT_REC_3"/>
    <property type="match status" value="1"/>
</dbReference>
<dbReference type="RefSeq" id="WP_068152389.1">
    <property type="nucleotide sequence ID" value="NZ_JBHSCR010000005.1"/>
</dbReference>
<evidence type="ECO:0000256" key="3">
    <source>
        <dbReference type="ARBA" id="ARBA00022452"/>
    </source>
</evidence>
<comment type="similarity">
    <text evidence="8 9">Belongs to the TonB-dependent receptor family.</text>
</comment>
<keyword evidence="10" id="KW-0732">Signal</keyword>
<dbReference type="CDD" id="cd01347">
    <property type="entry name" value="ligand_gated_channel"/>
    <property type="match status" value="1"/>
</dbReference>
<feature type="signal peptide" evidence="10">
    <location>
        <begin position="1"/>
        <end position="37"/>
    </location>
</feature>
<proteinExistence type="inferred from homology"/>
<feature type="domain" description="TonB-dependent receptor-like beta-barrel" evidence="11">
    <location>
        <begin position="380"/>
        <end position="793"/>
    </location>
</feature>
<dbReference type="PANTHER" id="PTHR47234:SF3">
    <property type="entry name" value="SECRETIN_TONB SHORT N-TERMINAL DOMAIN-CONTAINING PROTEIN"/>
    <property type="match status" value="1"/>
</dbReference>
<dbReference type="Pfam" id="PF00593">
    <property type="entry name" value="TonB_dep_Rec_b-barrel"/>
    <property type="match status" value="1"/>
</dbReference>
<evidence type="ECO:0000256" key="9">
    <source>
        <dbReference type="RuleBase" id="RU003357"/>
    </source>
</evidence>
<dbReference type="InterPro" id="IPR012910">
    <property type="entry name" value="Plug_dom"/>
</dbReference>
<evidence type="ECO:0000259" key="11">
    <source>
        <dbReference type="Pfam" id="PF00593"/>
    </source>
</evidence>
<dbReference type="InterPro" id="IPR000531">
    <property type="entry name" value="Beta-barrel_TonB"/>
</dbReference>
<evidence type="ECO:0000256" key="10">
    <source>
        <dbReference type="SAM" id="SignalP"/>
    </source>
</evidence>
<comment type="caution">
    <text evidence="13">The sequence shown here is derived from an EMBL/GenBank/DDBJ whole genome shotgun (WGS) entry which is preliminary data.</text>
</comment>
<feature type="chain" id="PRO_5047342467" evidence="10">
    <location>
        <begin position="38"/>
        <end position="849"/>
    </location>
</feature>
<dbReference type="InterPro" id="IPR039426">
    <property type="entry name" value="TonB-dep_rcpt-like"/>
</dbReference>
<gene>
    <name evidence="13" type="ORF">ACFO5Q_08040</name>
</gene>
<keyword evidence="3 8" id="KW-1134">Transmembrane beta strand</keyword>